<organism evidence="12 13">
    <name type="scientific">Symbiodinium pilosum</name>
    <name type="common">Dinoflagellate</name>
    <dbReference type="NCBI Taxonomy" id="2952"/>
    <lineage>
        <taxon>Eukaryota</taxon>
        <taxon>Sar</taxon>
        <taxon>Alveolata</taxon>
        <taxon>Dinophyceae</taxon>
        <taxon>Suessiales</taxon>
        <taxon>Symbiodiniaceae</taxon>
        <taxon>Symbiodinium</taxon>
    </lineage>
</organism>
<dbReference type="OrthoDB" id="7694678at2759"/>
<keyword evidence="7" id="KW-0653">Protein transport</keyword>
<feature type="transmembrane region" description="Helical" evidence="11">
    <location>
        <begin position="196"/>
        <end position="215"/>
    </location>
</feature>
<evidence type="ECO:0000313" key="12">
    <source>
        <dbReference type="EMBL" id="CAE7290618.1"/>
    </source>
</evidence>
<evidence type="ECO:0000256" key="3">
    <source>
        <dbReference type="ARBA" id="ARBA00022448"/>
    </source>
</evidence>
<evidence type="ECO:0000256" key="1">
    <source>
        <dbReference type="ARBA" id="ARBA00004477"/>
    </source>
</evidence>
<sequence>MDKLHGASNFVNFAAYSWNIFRYIGDYLHLGGILTLLVTIAKNQSVAGISRTTQILYCIVFCTRYLDLFDHKQAFYLVFFKLTYILTSFIVLFCFYQFDGTYARRHDTCNMTVILIPCTLAALLLTNDYSLLEVLWTFSEFIEGFAMVPQYIFCYRERVNKDVGASLYVVMLGGYRVFYALNWIYKKINMPRYSDIQSWIGGLVEIMFFLDFLNYRFTGNSILRSFVLKVDTKINEISDQVESKVLGSTARSDRAETEGGEMRRLPYNGCRCRFFTVMCLCDVNFLLVWHIVSEVTSPSFAGLIQKFSRSLWNPILTPDVFGALGQTCRQACPAPQQVAHILPHSIVRKFWQKIEKSS</sequence>
<accession>A0A812NG18</accession>
<dbReference type="EMBL" id="CAJNIZ010009924">
    <property type="protein sequence ID" value="CAE7290618.1"/>
    <property type="molecule type" value="Genomic_DNA"/>
</dbReference>
<dbReference type="GO" id="GO:0046923">
    <property type="term" value="F:ER retention sequence binding"/>
    <property type="evidence" value="ECO:0007669"/>
    <property type="project" value="InterPro"/>
</dbReference>
<keyword evidence="13" id="KW-1185">Reference proteome</keyword>
<evidence type="ECO:0000256" key="6">
    <source>
        <dbReference type="ARBA" id="ARBA00022892"/>
    </source>
</evidence>
<comment type="subcellular location">
    <subcellularLocation>
        <location evidence="1">Endoplasmic reticulum membrane</location>
        <topology evidence="1">Multi-pass membrane protein</topology>
    </subcellularLocation>
</comment>
<evidence type="ECO:0000256" key="4">
    <source>
        <dbReference type="ARBA" id="ARBA00022692"/>
    </source>
</evidence>
<keyword evidence="10" id="KW-0675">Receptor</keyword>
<evidence type="ECO:0000256" key="5">
    <source>
        <dbReference type="ARBA" id="ARBA00022824"/>
    </source>
</evidence>
<dbReference type="PANTHER" id="PTHR10585">
    <property type="entry name" value="ER LUMEN PROTEIN RETAINING RECEPTOR"/>
    <property type="match status" value="1"/>
</dbReference>
<dbReference type="GO" id="GO:0005789">
    <property type="term" value="C:endoplasmic reticulum membrane"/>
    <property type="evidence" value="ECO:0007669"/>
    <property type="project" value="UniProtKB-SubCell"/>
</dbReference>
<keyword evidence="5" id="KW-0256">Endoplasmic reticulum</keyword>
<keyword evidence="6" id="KW-0931">ER-Golgi transport</keyword>
<proteinExistence type="inferred from homology"/>
<evidence type="ECO:0000313" key="13">
    <source>
        <dbReference type="Proteomes" id="UP000649617"/>
    </source>
</evidence>
<feature type="transmembrane region" description="Helical" evidence="11">
    <location>
        <begin position="165"/>
        <end position="184"/>
    </location>
</feature>
<evidence type="ECO:0000256" key="8">
    <source>
        <dbReference type="ARBA" id="ARBA00022989"/>
    </source>
</evidence>
<dbReference type="GO" id="GO:0006621">
    <property type="term" value="P:protein retention in ER lumen"/>
    <property type="evidence" value="ECO:0007669"/>
    <property type="project" value="InterPro"/>
</dbReference>
<keyword evidence="3" id="KW-0813">Transport</keyword>
<feature type="transmembrane region" description="Helical" evidence="11">
    <location>
        <begin position="108"/>
        <end position="125"/>
    </location>
</feature>
<evidence type="ECO:0000256" key="10">
    <source>
        <dbReference type="ARBA" id="ARBA00023170"/>
    </source>
</evidence>
<feature type="transmembrane region" description="Helical" evidence="11">
    <location>
        <begin position="74"/>
        <end position="96"/>
    </location>
</feature>
<keyword evidence="9 11" id="KW-0472">Membrane</keyword>
<gene>
    <name evidence="12" type="primary">ERD2B</name>
    <name evidence="12" type="ORF">SPIL2461_LOCUS6526</name>
</gene>
<name>A0A812NG18_SYMPI</name>
<evidence type="ECO:0000256" key="9">
    <source>
        <dbReference type="ARBA" id="ARBA00023136"/>
    </source>
</evidence>
<dbReference type="GO" id="GO:0016192">
    <property type="term" value="P:vesicle-mediated transport"/>
    <property type="evidence" value="ECO:0007669"/>
    <property type="project" value="UniProtKB-KW"/>
</dbReference>
<reference evidence="12" key="1">
    <citation type="submission" date="2021-02" db="EMBL/GenBank/DDBJ databases">
        <authorList>
            <person name="Dougan E. K."/>
            <person name="Rhodes N."/>
            <person name="Thang M."/>
            <person name="Chan C."/>
        </authorList>
    </citation>
    <scope>NUCLEOTIDE SEQUENCE</scope>
</reference>
<dbReference type="Proteomes" id="UP000649617">
    <property type="component" value="Unassembled WGS sequence"/>
</dbReference>
<evidence type="ECO:0000256" key="7">
    <source>
        <dbReference type="ARBA" id="ARBA00022927"/>
    </source>
</evidence>
<dbReference type="AlphaFoldDB" id="A0A812NG18"/>
<keyword evidence="8 11" id="KW-1133">Transmembrane helix</keyword>
<evidence type="ECO:0000256" key="2">
    <source>
        <dbReference type="ARBA" id="ARBA00010120"/>
    </source>
</evidence>
<dbReference type="GO" id="GO:0015031">
    <property type="term" value="P:protein transport"/>
    <property type="evidence" value="ECO:0007669"/>
    <property type="project" value="UniProtKB-KW"/>
</dbReference>
<feature type="transmembrane region" description="Helical" evidence="11">
    <location>
        <begin position="20"/>
        <end position="40"/>
    </location>
</feature>
<protein>
    <submittedName>
        <fullName evidence="12">ERD2B protein</fullName>
    </submittedName>
</protein>
<evidence type="ECO:0000256" key="11">
    <source>
        <dbReference type="SAM" id="Phobius"/>
    </source>
</evidence>
<comment type="similarity">
    <text evidence="2">Belongs to the ERD2 family.</text>
</comment>
<dbReference type="InterPro" id="IPR000133">
    <property type="entry name" value="ER_ret_rcpt"/>
</dbReference>
<comment type="caution">
    <text evidence="12">The sequence shown here is derived from an EMBL/GenBank/DDBJ whole genome shotgun (WGS) entry which is preliminary data.</text>
</comment>
<dbReference type="PRINTS" id="PR00660">
    <property type="entry name" value="ERLUMENR"/>
</dbReference>
<keyword evidence="4 11" id="KW-0812">Transmembrane</keyword>
<dbReference type="Pfam" id="PF00810">
    <property type="entry name" value="ER_lumen_recept"/>
    <property type="match status" value="1"/>
</dbReference>